<name>A0A2D0N3E9_FLAN2</name>
<keyword evidence="4" id="KW-1185">Reference proteome</keyword>
<dbReference type="GO" id="GO:0005975">
    <property type="term" value="P:carbohydrate metabolic process"/>
    <property type="evidence" value="ECO:0007669"/>
    <property type="project" value="InterPro"/>
</dbReference>
<proteinExistence type="inferred from homology"/>
<accession>A0A2D0N3E9</accession>
<evidence type="ECO:0000256" key="1">
    <source>
        <dbReference type="ARBA" id="ARBA00006865"/>
    </source>
</evidence>
<dbReference type="CDD" id="cd08023">
    <property type="entry name" value="GH16_laminarinase_like"/>
    <property type="match status" value="1"/>
</dbReference>
<dbReference type="InterPro" id="IPR000757">
    <property type="entry name" value="Beta-glucanase-like"/>
</dbReference>
<dbReference type="PROSITE" id="PS51762">
    <property type="entry name" value="GH16_2"/>
    <property type="match status" value="1"/>
</dbReference>
<reference evidence="3 4" key="1">
    <citation type="submission" date="2017-10" db="EMBL/GenBank/DDBJ databases">
        <title>The draft genome sequence of Lewinella nigricans NBRC 102662.</title>
        <authorList>
            <person name="Wang K."/>
        </authorList>
    </citation>
    <scope>NUCLEOTIDE SEQUENCE [LARGE SCALE GENOMIC DNA]</scope>
    <source>
        <strain evidence="3 4">NBRC 102662</strain>
    </source>
</reference>
<dbReference type="EMBL" id="PDUD01000035">
    <property type="protein sequence ID" value="PHN02920.1"/>
    <property type="molecule type" value="Genomic_DNA"/>
</dbReference>
<dbReference type="PANTHER" id="PTHR10963:SF55">
    <property type="entry name" value="GLYCOSIDE HYDROLASE FAMILY 16 PROTEIN"/>
    <property type="match status" value="1"/>
</dbReference>
<gene>
    <name evidence="3" type="ORF">CRP01_29375</name>
</gene>
<dbReference type="SUPFAM" id="SSF49899">
    <property type="entry name" value="Concanavalin A-like lectins/glucanases"/>
    <property type="match status" value="1"/>
</dbReference>
<dbReference type="Proteomes" id="UP000223913">
    <property type="component" value="Unassembled WGS sequence"/>
</dbReference>
<comment type="similarity">
    <text evidence="1">Belongs to the glycosyl hydrolase 16 family.</text>
</comment>
<dbReference type="GO" id="GO:0004553">
    <property type="term" value="F:hydrolase activity, hydrolyzing O-glycosyl compounds"/>
    <property type="evidence" value="ECO:0007669"/>
    <property type="project" value="InterPro"/>
</dbReference>
<dbReference type="Gene3D" id="2.60.120.200">
    <property type="match status" value="1"/>
</dbReference>
<evidence type="ECO:0000313" key="4">
    <source>
        <dbReference type="Proteomes" id="UP000223913"/>
    </source>
</evidence>
<feature type="domain" description="GH16" evidence="2">
    <location>
        <begin position="22"/>
        <end position="282"/>
    </location>
</feature>
<dbReference type="PANTHER" id="PTHR10963">
    <property type="entry name" value="GLYCOSYL HYDROLASE-RELATED"/>
    <property type="match status" value="1"/>
</dbReference>
<protein>
    <submittedName>
        <fullName evidence="3">Glycosyl hydrolase family 16</fullName>
    </submittedName>
</protein>
<dbReference type="Pfam" id="PF00722">
    <property type="entry name" value="Glyco_hydro_16"/>
    <property type="match status" value="1"/>
</dbReference>
<evidence type="ECO:0000313" key="3">
    <source>
        <dbReference type="EMBL" id="PHN02920.1"/>
    </source>
</evidence>
<dbReference type="OrthoDB" id="9809583at2"/>
<dbReference type="InterPro" id="IPR050546">
    <property type="entry name" value="Glycosyl_Hydrlase_16"/>
</dbReference>
<sequence>MSWLFVLFFAFSACDNDDDLLTDRNWQLTWSDDFDGPAGQLPDASNWVLETGRGPNGDGWGNAELQYYTDRPENVSLDGNGNLAITARRESYAGAPYTSARLKTQGRFEQAYGRFEARIKMPWGPGIWPAFWMLGASIETEPWPQCGEIDIMEYRGQEPNIIHGSVHGPGYSGGSPITKSYALPDGRFDTDFHVFALEWGEGFLNFYVDDVVYQQIREEEVGNIIYRESSTGDSRAEWVFDQPFFMLLNVAVGGNYVGFPAQETTFPQTMLVDYVRVYREAN</sequence>
<dbReference type="AlphaFoldDB" id="A0A2D0N3E9"/>
<evidence type="ECO:0000259" key="2">
    <source>
        <dbReference type="PROSITE" id="PS51762"/>
    </source>
</evidence>
<comment type="caution">
    <text evidence="3">The sequence shown here is derived from an EMBL/GenBank/DDBJ whole genome shotgun (WGS) entry which is preliminary data.</text>
</comment>
<dbReference type="InterPro" id="IPR013320">
    <property type="entry name" value="ConA-like_dom_sf"/>
</dbReference>
<keyword evidence="3" id="KW-0378">Hydrolase</keyword>
<organism evidence="3 4">
    <name type="scientific">Flavilitoribacter nigricans (strain ATCC 23147 / DSM 23189 / NBRC 102662 / NCIMB 1420 / SS-2)</name>
    <name type="common">Lewinella nigricans</name>
    <dbReference type="NCBI Taxonomy" id="1122177"/>
    <lineage>
        <taxon>Bacteria</taxon>
        <taxon>Pseudomonadati</taxon>
        <taxon>Bacteroidota</taxon>
        <taxon>Saprospiria</taxon>
        <taxon>Saprospirales</taxon>
        <taxon>Lewinellaceae</taxon>
        <taxon>Flavilitoribacter</taxon>
    </lineage>
</organism>